<protein>
    <submittedName>
        <fullName evidence="4">Universal stress protein</fullName>
    </submittedName>
</protein>
<keyword evidence="2" id="KW-1133">Transmembrane helix</keyword>
<dbReference type="RefSeq" id="WP_180842281.1">
    <property type="nucleotide sequence ID" value="NZ_CP059154.1"/>
</dbReference>
<dbReference type="PANTHER" id="PTHR46268:SF6">
    <property type="entry name" value="UNIVERSAL STRESS PROTEIN UP12"/>
    <property type="match status" value="1"/>
</dbReference>
<reference evidence="4 5" key="1">
    <citation type="submission" date="2020-07" db="EMBL/GenBank/DDBJ databases">
        <title>Natrinema (YPL30) sp. nov. and Haloterrigena xxxxxx (YPL8) sp. nov., isolated from a salt mine.</title>
        <authorList>
            <person name="Cui H."/>
        </authorList>
    </citation>
    <scope>NUCLEOTIDE SEQUENCE [LARGE SCALE GENOMIC DNA]</scope>
    <source>
        <strain evidence="4 5">YPL13</strain>
    </source>
</reference>
<dbReference type="KEGG" id="nay:HYG81_05780"/>
<organism evidence="4 5">
    <name type="scientific">Natrinema zhouii</name>
    <dbReference type="NCBI Taxonomy" id="1710539"/>
    <lineage>
        <taxon>Archaea</taxon>
        <taxon>Methanobacteriati</taxon>
        <taxon>Methanobacteriota</taxon>
        <taxon>Stenosarchaea group</taxon>
        <taxon>Halobacteria</taxon>
        <taxon>Halobacteriales</taxon>
        <taxon>Natrialbaceae</taxon>
        <taxon>Natrinema</taxon>
    </lineage>
</organism>
<dbReference type="SUPFAM" id="SSF52402">
    <property type="entry name" value="Adenine nucleotide alpha hydrolases-like"/>
    <property type="match status" value="2"/>
</dbReference>
<keyword evidence="5" id="KW-1185">Reference proteome</keyword>
<dbReference type="Gene3D" id="3.40.50.12370">
    <property type="match status" value="1"/>
</dbReference>
<feature type="transmembrane region" description="Helical" evidence="2">
    <location>
        <begin position="12"/>
        <end position="32"/>
    </location>
</feature>
<comment type="similarity">
    <text evidence="1">Belongs to the universal stress protein A family.</text>
</comment>
<gene>
    <name evidence="4" type="ORF">HYG81_05780</name>
</gene>
<name>A0A7D6CQ06_9EURY</name>
<evidence type="ECO:0000313" key="4">
    <source>
        <dbReference type="EMBL" id="QLK27117.1"/>
    </source>
</evidence>
<dbReference type="EMBL" id="CP059154">
    <property type="protein sequence ID" value="QLK27117.1"/>
    <property type="molecule type" value="Genomic_DNA"/>
</dbReference>
<accession>A0A7D6CQ06</accession>
<dbReference type="GeneID" id="56142695"/>
<feature type="domain" description="UspA" evidence="3">
    <location>
        <begin position="214"/>
        <end position="329"/>
    </location>
</feature>
<sequence>MTDEELATDLGPLAMLTIGVGTAIVAALWHLFDTRDTTEEQDALTEFIRNQTDEMPKPAVTAATSVKPDGGRYRVMVPVANPDHETDLITLASTIAKQRGGTVVAIHIVQVPDQTPLEKGADHVAEFDAESKQLLEQARRDAEPFGVDVETRTILSHRSFDEVFDAAQTTDADLVVMGWGPRAHGRAEQRRNELVGELPCDFLVYKNRGFDASRILVPTAGGPDSELGATVAKLLADEYDSDVSLLYIRDDDESTADAEAFLEDWATDHELADATLLIEAGDPGTAIQRAARDRTLVIVGATERGLLTRLLRNSLIDDVAETVDCSVVLAQRRHARSLRERLFGWRA</sequence>
<evidence type="ECO:0000259" key="3">
    <source>
        <dbReference type="Pfam" id="PF00582"/>
    </source>
</evidence>
<dbReference type="Proteomes" id="UP000510869">
    <property type="component" value="Chromosome"/>
</dbReference>
<evidence type="ECO:0000256" key="1">
    <source>
        <dbReference type="ARBA" id="ARBA00008791"/>
    </source>
</evidence>
<dbReference type="Pfam" id="PF00582">
    <property type="entry name" value="Usp"/>
    <property type="match status" value="2"/>
</dbReference>
<proteinExistence type="inferred from homology"/>
<evidence type="ECO:0000313" key="5">
    <source>
        <dbReference type="Proteomes" id="UP000510869"/>
    </source>
</evidence>
<keyword evidence="2" id="KW-0812">Transmembrane</keyword>
<evidence type="ECO:0000256" key="2">
    <source>
        <dbReference type="SAM" id="Phobius"/>
    </source>
</evidence>
<feature type="domain" description="UspA" evidence="3">
    <location>
        <begin position="74"/>
        <end position="185"/>
    </location>
</feature>
<dbReference type="CDD" id="cd00293">
    <property type="entry name" value="USP-like"/>
    <property type="match status" value="2"/>
</dbReference>
<dbReference type="PANTHER" id="PTHR46268">
    <property type="entry name" value="STRESS RESPONSE PROTEIN NHAX"/>
    <property type="match status" value="1"/>
</dbReference>
<dbReference type="AlphaFoldDB" id="A0A7D6CQ06"/>
<keyword evidence="2" id="KW-0472">Membrane</keyword>
<dbReference type="InterPro" id="IPR006016">
    <property type="entry name" value="UspA"/>
</dbReference>
<dbReference type="OrthoDB" id="56838at2157"/>